<reference evidence="1 2" key="1">
    <citation type="submission" date="2020-06" db="EMBL/GenBank/DDBJ databases">
        <title>Transcriptomic and genomic resources for Thalictrum thalictroides and T. hernandezii: Facilitating candidate gene discovery in an emerging model plant lineage.</title>
        <authorList>
            <person name="Arias T."/>
            <person name="Riano-Pachon D.M."/>
            <person name="Di Stilio V.S."/>
        </authorList>
    </citation>
    <scope>NUCLEOTIDE SEQUENCE [LARGE SCALE GENOMIC DNA]</scope>
    <source>
        <strain evidence="2">cv. WT478/WT964</strain>
        <tissue evidence="1">Leaves</tissue>
    </source>
</reference>
<sequence length="81" mass="9072">MRGCWLIVVKYKSMSYIVFLLASILNFYSKHPFSEVGADIQKGKRGTNYLAFTTSQGPRYSQGVNILAISTEISMKVMLDG</sequence>
<gene>
    <name evidence="1" type="ORF">FRX31_032483</name>
</gene>
<organism evidence="1 2">
    <name type="scientific">Thalictrum thalictroides</name>
    <name type="common">Rue-anemone</name>
    <name type="synonym">Anemone thalictroides</name>
    <dbReference type="NCBI Taxonomy" id="46969"/>
    <lineage>
        <taxon>Eukaryota</taxon>
        <taxon>Viridiplantae</taxon>
        <taxon>Streptophyta</taxon>
        <taxon>Embryophyta</taxon>
        <taxon>Tracheophyta</taxon>
        <taxon>Spermatophyta</taxon>
        <taxon>Magnoliopsida</taxon>
        <taxon>Ranunculales</taxon>
        <taxon>Ranunculaceae</taxon>
        <taxon>Thalictroideae</taxon>
        <taxon>Thalictrum</taxon>
    </lineage>
</organism>
<accession>A0A7J6V0N4</accession>
<comment type="caution">
    <text evidence="1">The sequence shown here is derived from an EMBL/GenBank/DDBJ whole genome shotgun (WGS) entry which is preliminary data.</text>
</comment>
<proteinExistence type="predicted"/>
<dbReference type="EMBL" id="JABWDY010040712">
    <property type="protein sequence ID" value="KAF5177930.1"/>
    <property type="molecule type" value="Genomic_DNA"/>
</dbReference>
<keyword evidence="2" id="KW-1185">Reference proteome</keyword>
<evidence type="ECO:0000313" key="2">
    <source>
        <dbReference type="Proteomes" id="UP000554482"/>
    </source>
</evidence>
<protein>
    <submittedName>
        <fullName evidence="1">Uncharacterized protein</fullName>
    </submittedName>
</protein>
<dbReference type="Proteomes" id="UP000554482">
    <property type="component" value="Unassembled WGS sequence"/>
</dbReference>
<dbReference type="AlphaFoldDB" id="A0A7J6V0N4"/>
<name>A0A7J6V0N4_THATH</name>
<evidence type="ECO:0000313" key="1">
    <source>
        <dbReference type="EMBL" id="KAF5177930.1"/>
    </source>
</evidence>